<gene>
    <name evidence="1" type="primary">cps1H</name>
</gene>
<proteinExistence type="predicted"/>
<evidence type="ECO:0000313" key="1">
    <source>
        <dbReference type="EMBL" id="BAM94505.1"/>
    </source>
</evidence>
<name>M1VD60_STRSU</name>
<organism evidence="1">
    <name type="scientific">Streptococcus suis</name>
    <dbReference type="NCBI Taxonomy" id="1307"/>
    <lineage>
        <taxon>Bacteria</taxon>
        <taxon>Bacillati</taxon>
        <taxon>Bacillota</taxon>
        <taxon>Bacilli</taxon>
        <taxon>Lactobacillales</taxon>
        <taxon>Streptococcaceae</taxon>
        <taxon>Streptococcus</taxon>
    </lineage>
</organism>
<dbReference type="EMBL" id="AB737817">
    <property type="protein sequence ID" value="BAM94505.1"/>
    <property type="molecule type" value="Genomic_DNA"/>
</dbReference>
<sequence>MFEKIIEVSKQTNFTSNNNFFCERLKQIVEKFNEDQENE</sequence>
<accession>M1VD60</accession>
<dbReference type="AlphaFoldDB" id="M1VD60"/>
<reference evidence="1" key="1">
    <citation type="journal article" date="2013" name="Appl. Environ. Microbiol.">
        <title>Genetic analysis of capsular polysaccharide synthesis gene clusters from all serotypes of Streptococcus suis: potential mechanisms for generation of capsular variation.</title>
        <authorList>
            <person name="Okura M."/>
            <person name="Takamatsu D."/>
            <person name="Maruyama F."/>
            <person name="Nozawa T."/>
            <person name="Nakagawa I."/>
            <person name="Osaki M."/>
            <person name="Sekizaki T."/>
            <person name="Gottschalk M."/>
            <person name="Kumagai Y."/>
            <person name="Hamada S."/>
        </authorList>
    </citation>
    <scope>NUCLEOTIDE SEQUENCE</scope>
    <source>
        <strain evidence="1">NCTC10237</strain>
    </source>
</reference>
<protein>
    <submittedName>
        <fullName evidence="1">Putative glycosyltransferase</fullName>
    </submittedName>
</protein>
<dbReference type="GO" id="GO:0016740">
    <property type="term" value="F:transferase activity"/>
    <property type="evidence" value="ECO:0007669"/>
    <property type="project" value="UniProtKB-KW"/>
</dbReference>
<keyword evidence="1" id="KW-0808">Transferase</keyword>